<dbReference type="GO" id="GO:0034245">
    <property type="term" value="C:mitochondrial DNA-directed RNA polymerase complex"/>
    <property type="evidence" value="ECO:0007669"/>
    <property type="project" value="TreeGrafter"/>
</dbReference>
<dbReference type="Gene3D" id="1.10.150.20">
    <property type="entry name" value="5' to 3' exonuclease, C-terminal subdomain"/>
    <property type="match status" value="1"/>
</dbReference>
<evidence type="ECO:0000259" key="11">
    <source>
        <dbReference type="SMART" id="SM01311"/>
    </source>
</evidence>
<dbReference type="GO" id="GO:0003899">
    <property type="term" value="F:DNA-directed RNA polymerase activity"/>
    <property type="evidence" value="ECO:0007669"/>
    <property type="project" value="UniProtKB-EC"/>
</dbReference>
<comment type="caution">
    <text evidence="12">The sequence shown here is derived from an EMBL/GenBank/DDBJ whole genome shotgun (WGS) entry which is preliminary data.</text>
</comment>
<dbReference type="Pfam" id="PF00940">
    <property type="entry name" value="RNA_pol"/>
    <property type="match status" value="1"/>
</dbReference>
<gene>
    <name evidence="12" type="ORF">CROQUDRAFT_51483</name>
</gene>
<comment type="catalytic activity">
    <reaction evidence="9 10">
        <text>RNA(n) + a ribonucleoside 5'-triphosphate = RNA(n+1) + diphosphate</text>
        <dbReference type="Rhea" id="RHEA:21248"/>
        <dbReference type="Rhea" id="RHEA-COMP:14527"/>
        <dbReference type="Rhea" id="RHEA-COMP:17342"/>
        <dbReference type="ChEBI" id="CHEBI:33019"/>
        <dbReference type="ChEBI" id="CHEBI:61557"/>
        <dbReference type="ChEBI" id="CHEBI:140395"/>
        <dbReference type="EC" id="2.7.7.6"/>
    </reaction>
</comment>
<dbReference type="PANTHER" id="PTHR10102:SF0">
    <property type="entry name" value="DNA-DIRECTED RNA POLYMERASE, MITOCHONDRIAL"/>
    <property type="match status" value="1"/>
</dbReference>
<dbReference type="GO" id="GO:0001018">
    <property type="term" value="F:mitochondrial promoter sequence-specific DNA binding"/>
    <property type="evidence" value="ECO:0007669"/>
    <property type="project" value="TreeGrafter"/>
</dbReference>
<dbReference type="Gene3D" id="1.10.287.280">
    <property type="match status" value="1"/>
</dbReference>
<dbReference type="InterPro" id="IPR043502">
    <property type="entry name" value="DNA/RNA_pol_sf"/>
</dbReference>
<evidence type="ECO:0000256" key="10">
    <source>
        <dbReference type="RuleBase" id="RU003805"/>
    </source>
</evidence>
<organism evidence="12 13">
    <name type="scientific">Cronartium quercuum f. sp. fusiforme G11</name>
    <dbReference type="NCBI Taxonomy" id="708437"/>
    <lineage>
        <taxon>Eukaryota</taxon>
        <taxon>Fungi</taxon>
        <taxon>Dikarya</taxon>
        <taxon>Basidiomycota</taxon>
        <taxon>Pucciniomycotina</taxon>
        <taxon>Pucciniomycetes</taxon>
        <taxon>Pucciniales</taxon>
        <taxon>Coleosporiaceae</taxon>
        <taxon>Cronartium</taxon>
    </lineage>
</organism>
<dbReference type="Proteomes" id="UP000886653">
    <property type="component" value="Unassembled WGS sequence"/>
</dbReference>
<evidence type="ECO:0000256" key="1">
    <source>
        <dbReference type="ARBA" id="ARBA00004173"/>
    </source>
</evidence>
<evidence type="ECO:0000256" key="9">
    <source>
        <dbReference type="ARBA" id="ARBA00048552"/>
    </source>
</evidence>
<keyword evidence="7" id="KW-0496">Mitochondrion</keyword>
<dbReference type="AlphaFoldDB" id="A0A9P6N8I9"/>
<dbReference type="InterPro" id="IPR037159">
    <property type="entry name" value="RNA_POL_N_sf"/>
</dbReference>
<comment type="similarity">
    <text evidence="2 10">Belongs to the phage and mitochondrial RNA polymerase family.</text>
</comment>
<evidence type="ECO:0000256" key="6">
    <source>
        <dbReference type="ARBA" id="ARBA00022946"/>
    </source>
</evidence>
<dbReference type="SUPFAM" id="SSF56672">
    <property type="entry name" value="DNA/RNA polymerases"/>
    <property type="match status" value="1"/>
</dbReference>
<evidence type="ECO:0000256" key="4">
    <source>
        <dbReference type="ARBA" id="ARBA00022679"/>
    </source>
</evidence>
<evidence type="ECO:0000256" key="2">
    <source>
        <dbReference type="ARBA" id="ARBA00009493"/>
    </source>
</evidence>
<dbReference type="FunFam" id="1.10.150.20:FF:000041">
    <property type="entry name" value="DNA-directed RNA polymerase"/>
    <property type="match status" value="1"/>
</dbReference>
<comment type="subcellular location">
    <subcellularLocation>
        <location evidence="1">Mitochondrion</location>
    </subcellularLocation>
</comment>
<dbReference type="PROSITE" id="PS00489">
    <property type="entry name" value="RNA_POL_PHAGE_2"/>
    <property type="match status" value="1"/>
</dbReference>
<keyword evidence="8 10" id="KW-0804">Transcription</keyword>
<feature type="domain" description="DNA-directed RNA polymerase N-terminal" evidence="11">
    <location>
        <begin position="12"/>
        <end position="281"/>
    </location>
</feature>
<dbReference type="Pfam" id="PF14700">
    <property type="entry name" value="RPOL_N"/>
    <property type="match status" value="1"/>
</dbReference>
<evidence type="ECO:0000256" key="3">
    <source>
        <dbReference type="ARBA" id="ARBA00022478"/>
    </source>
</evidence>
<dbReference type="PANTHER" id="PTHR10102">
    <property type="entry name" value="DNA-DIRECTED RNA POLYMERASE, MITOCHONDRIAL"/>
    <property type="match status" value="1"/>
</dbReference>
<evidence type="ECO:0000256" key="8">
    <source>
        <dbReference type="ARBA" id="ARBA00023163"/>
    </source>
</evidence>
<protein>
    <recommendedName>
        <fullName evidence="10">DNA-directed RNA polymerase</fullName>
        <ecNumber evidence="10">2.7.7.6</ecNumber>
    </recommendedName>
</protein>
<keyword evidence="5 10" id="KW-0548">Nucleotidyltransferase</keyword>
<proteinExistence type="inferred from homology"/>
<dbReference type="EC" id="2.7.7.6" evidence="10"/>
<keyword evidence="4 10" id="KW-0808">Transferase</keyword>
<keyword evidence="3 10" id="KW-0240">DNA-directed RNA polymerase</keyword>
<dbReference type="InterPro" id="IPR046950">
    <property type="entry name" value="DNA-dir_Rpol_C_phage-type"/>
</dbReference>
<keyword evidence="13" id="KW-1185">Reference proteome</keyword>
<evidence type="ECO:0000313" key="12">
    <source>
        <dbReference type="EMBL" id="KAG0141584.1"/>
    </source>
</evidence>
<evidence type="ECO:0000256" key="7">
    <source>
        <dbReference type="ARBA" id="ARBA00023128"/>
    </source>
</evidence>
<dbReference type="Gene3D" id="1.10.1320.10">
    <property type="entry name" value="DNA-directed RNA polymerase, N-terminal domain"/>
    <property type="match status" value="1"/>
</dbReference>
<reference evidence="12" key="1">
    <citation type="submission" date="2013-11" db="EMBL/GenBank/DDBJ databases">
        <title>Genome sequence of the fusiform rust pathogen reveals effectors for host alternation and coevolution with pine.</title>
        <authorList>
            <consortium name="DOE Joint Genome Institute"/>
            <person name="Smith K."/>
            <person name="Pendleton A."/>
            <person name="Kubisiak T."/>
            <person name="Anderson C."/>
            <person name="Salamov A."/>
            <person name="Aerts A."/>
            <person name="Riley R."/>
            <person name="Clum A."/>
            <person name="Lindquist E."/>
            <person name="Ence D."/>
            <person name="Campbell M."/>
            <person name="Kronenberg Z."/>
            <person name="Feau N."/>
            <person name="Dhillon B."/>
            <person name="Hamelin R."/>
            <person name="Burleigh J."/>
            <person name="Smith J."/>
            <person name="Yandell M."/>
            <person name="Nelson C."/>
            <person name="Grigoriev I."/>
            <person name="Davis J."/>
        </authorList>
    </citation>
    <scope>NUCLEOTIDE SEQUENCE</scope>
    <source>
        <strain evidence="12">G11</strain>
    </source>
</reference>
<dbReference type="EMBL" id="MU167380">
    <property type="protein sequence ID" value="KAG0141584.1"/>
    <property type="molecule type" value="Genomic_DNA"/>
</dbReference>
<dbReference type="PROSITE" id="PS00900">
    <property type="entry name" value="RNA_POL_PHAGE_1"/>
    <property type="match status" value="1"/>
</dbReference>
<dbReference type="FunFam" id="1.10.287.280:FF:000001">
    <property type="entry name" value="DNA-directed RNA polymerase"/>
    <property type="match status" value="1"/>
</dbReference>
<sequence length="869" mass="97467">MWQWWHDLVRWFDQCDLDATNKGHKPQLALDMNFRRVLDNSLLAKVAVVEVIREMTNSTITDGAKSIGLFIALGKSIENEWYAQSVKSIPELNKKLLHTIKSSQQDGSDSHRSLDQVVRQLWKSEIVKYDGDLAAVQGEHKDWTINQRAKAGAMLMKGLLETAKITRSQVLADGSIYKEEQPAFYQTTQYFDGKRVGVTKLNEAVAERLDRDPANVTLHPRYLPMISPPLPWTGPKNGAYLVHPAPFMRTKDSPEQHLHVLEAHRSQSLDNIYQALDKLGQTAWKINRPIFDVMAVVWNSGKELAGIPVCDPHVNLNLSGLQSKVFEQHSADDDCQESPRLEGEKKEIYRSLLATRRSAYGQRCSVNYQLEIARAYLNETFYFPHNVDFRGRAYPLPANLNHIGDDISRGLLTFAERKELGERGLFWLKVHLANKAGFDKASLEERQAFTEEHLDDIYDSADRPLDGSGWWLKSEDPWQTLAACIELTEALRSSEPTQYKSHLPVHQDGSCNGLQHYAALGGDVEGGREVNLIPGDRPGDVYSKVAAEVNKLVNQDAENGHDIAKALKGHIKRKVVKQTVMTTVYGVTFVGAREQIRRQLKDLGVIPVPNLYISAAYVATLVLRSIGEVFRGAVAIQRWLTYVARLVAKSIPPERALLLTKTDGSVKAASASVQKANDEVELMTSMTWTTPLGLVVCQPYRTQNRTQISTVLQTVYIADPFEPAQADSRGQASAFPPNFIHSLDATHMMLTALACKDITFASVHDSYWTHAADVDIMNVKLREAFVRLHTAKILENLADETLHRYSGYKIPRTALSPKMLSDLKVMGVNIEKVTDQEGRYINLSSLIPPLPPKGNLDIASVLNSRYFFA</sequence>
<name>A0A9P6N8I9_9BASI</name>
<dbReference type="GO" id="GO:0006390">
    <property type="term" value="P:mitochondrial transcription"/>
    <property type="evidence" value="ECO:0007669"/>
    <property type="project" value="TreeGrafter"/>
</dbReference>
<evidence type="ECO:0000256" key="5">
    <source>
        <dbReference type="ARBA" id="ARBA00022695"/>
    </source>
</evidence>
<dbReference type="OrthoDB" id="276422at2759"/>
<comment type="function">
    <text evidence="10">DNA-dependent RNA polymerase catalyzes the transcription of DNA into RNA using the four ribonucleoside triphosphates as substrates.</text>
</comment>
<dbReference type="InterPro" id="IPR002092">
    <property type="entry name" value="DNA-dir_Rpol_phage-type"/>
</dbReference>
<dbReference type="SMART" id="SM01311">
    <property type="entry name" value="RPOL_N"/>
    <property type="match status" value="1"/>
</dbReference>
<evidence type="ECO:0000313" key="13">
    <source>
        <dbReference type="Proteomes" id="UP000886653"/>
    </source>
</evidence>
<dbReference type="InterPro" id="IPR029262">
    <property type="entry name" value="RPOL_N"/>
</dbReference>
<accession>A0A9P6N8I9</accession>
<keyword evidence="6" id="KW-0809">Transit peptide</keyword>